<dbReference type="Proteomes" id="UP000218231">
    <property type="component" value="Unassembled WGS sequence"/>
</dbReference>
<dbReference type="PANTHER" id="PTHR24173">
    <property type="entry name" value="ANKYRIN REPEAT CONTAINING"/>
    <property type="match status" value="1"/>
</dbReference>
<proteinExistence type="predicted"/>
<feature type="repeat" description="ANK" evidence="3">
    <location>
        <begin position="49"/>
        <end position="81"/>
    </location>
</feature>
<dbReference type="OrthoDB" id="10071877at2759"/>
<dbReference type="SMART" id="SM00248">
    <property type="entry name" value="ANK"/>
    <property type="match status" value="6"/>
</dbReference>
<dbReference type="AlphaFoldDB" id="A0A2A2JKH4"/>
<feature type="repeat" description="ANK" evidence="3">
    <location>
        <begin position="190"/>
        <end position="222"/>
    </location>
</feature>
<dbReference type="Pfam" id="PF00023">
    <property type="entry name" value="Ank"/>
    <property type="match status" value="1"/>
</dbReference>
<dbReference type="PANTHER" id="PTHR24173:SF85">
    <property type="entry name" value="PROTEIN FEM-1 HOMOLOG CG6966"/>
    <property type="match status" value="1"/>
</dbReference>
<dbReference type="InterPro" id="IPR002110">
    <property type="entry name" value="Ankyrin_rpt"/>
</dbReference>
<evidence type="ECO:0000256" key="3">
    <source>
        <dbReference type="PROSITE-ProRule" id="PRU00023"/>
    </source>
</evidence>
<evidence type="ECO:0000256" key="2">
    <source>
        <dbReference type="ARBA" id="ARBA00023043"/>
    </source>
</evidence>
<comment type="caution">
    <text evidence="4">The sequence shown here is derived from an EMBL/GenBank/DDBJ whole genome shotgun (WGS) entry which is preliminary data.</text>
</comment>
<dbReference type="SUPFAM" id="SSF48403">
    <property type="entry name" value="Ankyrin repeat"/>
    <property type="match status" value="1"/>
</dbReference>
<keyword evidence="2 3" id="KW-0040">ANK repeat</keyword>
<dbReference type="PROSITE" id="PS50088">
    <property type="entry name" value="ANK_REPEAT"/>
    <property type="match status" value="4"/>
</dbReference>
<dbReference type="GO" id="GO:0006511">
    <property type="term" value="P:ubiquitin-dependent protein catabolic process"/>
    <property type="evidence" value="ECO:0007669"/>
    <property type="project" value="TreeGrafter"/>
</dbReference>
<accession>A0A2A2JKH4</accession>
<name>A0A2A2JKH4_9BILA</name>
<evidence type="ECO:0000256" key="1">
    <source>
        <dbReference type="ARBA" id="ARBA00022737"/>
    </source>
</evidence>
<dbReference type="Gene3D" id="1.25.40.20">
    <property type="entry name" value="Ankyrin repeat-containing domain"/>
    <property type="match status" value="2"/>
</dbReference>
<dbReference type="STRING" id="2018661.A0A2A2JKH4"/>
<sequence length="359" mass="39364">MEAALLSEATGLRTIICNAIRTGNNSRIELLLTSTATQIVDQCLNSEMSDTIPLVIAARYGRLEIVRTLLKMGADPRVVGVVKFDGETIAGTPPLWAAAAAGYLEVVRVLVEEGQADINQPTSTNSTPLRGACYDGLLEIVKSLIEKGADLEIANRHGHTSLMIAAFRNKYEVVKVLLRAGANVSAKTLKGNTALHDAAEGGNLDIVRLLLDAEATLQPDEIGLCPLLTSAICGHEAIVEHLLPFCDSAVKKRDALKLLGCTLIDKKMDVFNGSNFWKRALDIPIPYSEREEFDKIIQSQEILPVYENLPEPHTQEEFSQFEHNLDFIRMLRDPFFGDAIMQLPLNSFLSLSLILTNSL</sequence>
<feature type="repeat" description="ANK" evidence="3">
    <location>
        <begin position="124"/>
        <end position="156"/>
    </location>
</feature>
<feature type="repeat" description="ANK" evidence="3">
    <location>
        <begin position="157"/>
        <end position="189"/>
    </location>
</feature>
<dbReference type="PROSITE" id="PS50297">
    <property type="entry name" value="ANK_REP_REGION"/>
    <property type="match status" value="4"/>
</dbReference>
<evidence type="ECO:0000313" key="5">
    <source>
        <dbReference type="Proteomes" id="UP000218231"/>
    </source>
</evidence>
<keyword evidence="1" id="KW-0677">Repeat</keyword>
<dbReference type="GO" id="GO:0000151">
    <property type="term" value="C:ubiquitin ligase complex"/>
    <property type="evidence" value="ECO:0007669"/>
    <property type="project" value="TreeGrafter"/>
</dbReference>
<dbReference type="Pfam" id="PF12796">
    <property type="entry name" value="Ank_2"/>
    <property type="match status" value="2"/>
</dbReference>
<dbReference type="PRINTS" id="PR01415">
    <property type="entry name" value="ANKYRIN"/>
</dbReference>
<organism evidence="4 5">
    <name type="scientific">Diploscapter pachys</name>
    <dbReference type="NCBI Taxonomy" id="2018661"/>
    <lineage>
        <taxon>Eukaryota</taxon>
        <taxon>Metazoa</taxon>
        <taxon>Ecdysozoa</taxon>
        <taxon>Nematoda</taxon>
        <taxon>Chromadorea</taxon>
        <taxon>Rhabditida</taxon>
        <taxon>Rhabditina</taxon>
        <taxon>Rhabditomorpha</taxon>
        <taxon>Rhabditoidea</taxon>
        <taxon>Rhabditidae</taxon>
        <taxon>Diploscapter</taxon>
    </lineage>
</organism>
<evidence type="ECO:0000313" key="4">
    <source>
        <dbReference type="EMBL" id="PAV62049.1"/>
    </source>
</evidence>
<keyword evidence="5" id="KW-1185">Reference proteome</keyword>
<dbReference type="InterPro" id="IPR036770">
    <property type="entry name" value="Ankyrin_rpt-contain_sf"/>
</dbReference>
<protein>
    <submittedName>
        <fullName evidence="4">Uncharacterized protein</fullName>
    </submittedName>
</protein>
<reference evidence="4 5" key="1">
    <citation type="journal article" date="2017" name="Curr. Biol.">
        <title>Genome architecture and evolution of a unichromosomal asexual nematode.</title>
        <authorList>
            <person name="Fradin H."/>
            <person name="Zegar C."/>
            <person name="Gutwein M."/>
            <person name="Lucas J."/>
            <person name="Kovtun M."/>
            <person name="Corcoran D."/>
            <person name="Baugh L.R."/>
            <person name="Kiontke K."/>
            <person name="Gunsalus K."/>
            <person name="Fitch D.H."/>
            <person name="Piano F."/>
        </authorList>
    </citation>
    <scope>NUCLEOTIDE SEQUENCE [LARGE SCALE GENOMIC DNA]</scope>
    <source>
        <strain evidence="4">PF1309</strain>
    </source>
</reference>
<dbReference type="EMBL" id="LIAE01010387">
    <property type="protein sequence ID" value="PAV62049.1"/>
    <property type="molecule type" value="Genomic_DNA"/>
</dbReference>
<gene>
    <name evidence="4" type="ORF">WR25_11511</name>
</gene>